<keyword evidence="2" id="KW-0813">Transport</keyword>
<evidence type="ECO:0000256" key="1">
    <source>
        <dbReference type="ARBA" id="ARBA00009075"/>
    </source>
</evidence>
<gene>
    <name evidence="5" type="ORF">GCM10023331_03470</name>
</gene>
<organism evidence="5 6">
    <name type="scientific">Algivirga pacifica</name>
    <dbReference type="NCBI Taxonomy" id="1162670"/>
    <lineage>
        <taxon>Bacteria</taxon>
        <taxon>Pseudomonadati</taxon>
        <taxon>Bacteroidota</taxon>
        <taxon>Cytophagia</taxon>
        <taxon>Cytophagales</taxon>
        <taxon>Flammeovirgaceae</taxon>
        <taxon>Algivirga</taxon>
    </lineage>
</organism>
<keyword evidence="3 4" id="KW-0732">Signal</keyword>
<dbReference type="InterPro" id="IPR023614">
    <property type="entry name" value="Porin_dom_sf"/>
</dbReference>
<evidence type="ECO:0000256" key="2">
    <source>
        <dbReference type="ARBA" id="ARBA00022448"/>
    </source>
</evidence>
<comment type="caution">
    <text evidence="5">The sequence shown here is derived from an EMBL/GenBank/DDBJ whole genome shotgun (WGS) entry which is preliminary data.</text>
</comment>
<feature type="chain" id="PRO_5046257363" description="Capsule assembly protein Wzi" evidence="4">
    <location>
        <begin position="24"/>
        <end position="468"/>
    </location>
</feature>
<dbReference type="PANTHER" id="PTHR34596">
    <property type="entry name" value="CHITOPORIN"/>
    <property type="match status" value="1"/>
</dbReference>
<dbReference type="InterPro" id="IPR005318">
    <property type="entry name" value="OM_porin_bac"/>
</dbReference>
<sequence length="468" mass="54359">MKRLGKVLRGLTILMMLPWFVEAQHHAMPEGHAKKSEEVHSIREFFSEGHFHGHIRLNSMATINSGALTDYYANGLGGVLEYQTANFKGFELGLSGFYAFNLGSSDFSELDPIAERPAWYEWQLFDLHDPENKYDLDRLEQLYLRYRFADRSYVQIGRMGIHTPLMNTQDTRMKPYVVQGAWSQWEAVKSLTLHAGFFTHASPRSTLEWYPMGEVLGMYEHALWGHGHEVPAVQDTEGVAILGINYQGKKPWSIDVWNYTIENISNTFFGQWLYKRKVSQWHAVMGLQYIYQHQIGTGGHEEAELAFMEEGQQINILSGKLGIEEKAWEVSMNYTWASDQGRYTFPREWGREHLFTSILRNRMDGLGNFQVLVLKSAWKPSDHLTFKLEGGRFWLPSHEDKAMNHYGDLSHNQLNVETDYDFSKFFEGLHLQLLYVWKGNTEELYGEIEPLFYNADLHHFSLIANIEF</sequence>
<dbReference type="EMBL" id="BAABJX010000006">
    <property type="protein sequence ID" value="GAA4822388.1"/>
    <property type="molecule type" value="Genomic_DNA"/>
</dbReference>
<dbReference type="PANTHER" id="PTHR34596:SF2">
    <property type="entry name" value="CHITOPORIN"/>
    <property type="match status" value="1"/>
</dbReference>
<evidence type="ECO:0000256" key="4">
    <source>
        <dbReference type="SAM" id="SignalP"/>
    </source>
</evidence>
<evidence type="ECO:0000313" key="5">
    <source>
        <dbReference type="EMBL" id="GAA4822388.1"/>
    </source>
</evidence>
<evidence type="ECO:0000256" key="3">
    <source>
        <dbReference type="ARBA" id="ARBA00022729"/>
    </source>
</evidence>
<dbReference type="Proteomes" id="UP001500298">
    <property type="component" value="Unassembled WGS sequence"/>
</dbReference>
<dbReference type="Gene3D" id="2.40.160.10">
    <property type="entry name" value="Porin"/>
    <property type="match status" value="1"/>
</dbReference>
<keyword evidence="6" id="KW-1185">Reference proteome</keyword>
<dbReference type="RefSeq" id="WP_345368695.1">
    <property type="nucleotide sequence ID" value="NZ_BAABJX010000006.1"/>
</dbReference>
<evidence type="ECO:0000313" key="6">
    <source>
        <dbReference type="Proteomes" id="UP001500298"/>
    </source>
</evidence>
<proteinExistence type="inferred from homology"/>
<protein>
    <recommendedName>
        <fullName evidence="7">Capsule assembly protein Wzi</fullName>
    </recommendedName>
</protein>
<accession>A0ABP9D1F1</accession>
<evidence type="ECO:0008006" key="7">
    <source>
        <dbReference type="Google" id="ProtNLM"/>
    </source>
</evidence>
<reference evidence="6" key="1">
    <citation type="journal article" date="2019" name="Int. J. Syst. Evol. Microbiol.">
        <title>The Global Catalogue of Microorganisms (GCM) 10K type strain sequencing project: providing services to taxonomists for standard genome sequencing and annotation.</title>
        <authorList>
            <consortium name="The Broad Institute Genomics Platform"/>
            <consortium name="The Broad Institute Genome Sequencing Center for Infectious Disease"/>
            <person name="Wu L."/>
            <person name="Ma J."/>
        </authorList>
    </citation>
    <scope>NUCLEOTIDE SEQUENCE [LARGE SCALE GENOMIC DNA]</scope>
    <source>
        <strain evidence="6">JCM 18326</strain>
    </source>
</reference>
<feature type="signal peptide" evidence="4">
    <location>
        <begin position="1"/>
        <end position="23"/>
    </location>
</feature>
<dbReference type="Pfam" id="PF03573">
    <property type="entry name" value="OprD"/>
    <property type="match status" value="1"/>
</dbReference>
<name>A0ABP9D1F1_9BACT</name>
<comment type="similarity">
    <text evidence="1">Belongs to the outer membrane porin (Opr) (TC 1.B.25) family.</text>
</comment>